<dbReference type="GO" id="GO:0004674">
    <property type="term" value="F:protein serine/threonine kinase activity"/>
    <property type="evidence" value="ECO:0007669"/>
    <property type="project" value="UniProtKB-KW"/>
</dbReference>
<dbReference type="FunFam" id="3.30.200.20:FF:000042">
    <property type="entry name" value="Aurora kinase A"/>
    <property type="match status" value="1"/>
</dbReference>
<dbReference type="CDD" id="cd14003">
    <property type="entry name" value="STKc_AMPK-like"/>
    <property type="match status" value="1"/>
</dbReference>
<evidence type="ECO:0000256" key="6">
    <source>
        <dbReference type="PROSITE-ProRule" id="PRU10141"/>
    </source>
</evidence>
<dbReference type="FunFam" id="1.10.510.10:FF:001191">
    <property type="entry name" value="Uncharacterized protein"/>
    <property type="match status" value="1"/>
</dbReference>
<evidence type="ECO:0000256" key="3">
    <source>
        <dbReference type="ARBA" id="ARBA00022741"/>
    </source>
</evidence>
<dbReference type="GO" id="GO:0035556">
    <property type="term" value="P:intracellular signal transduction"/>
    <property type="evidence" value="ECO:0007669"/>
    <property type="project" value="TreeGrafter"/>
</dbReference>
<dbReference type="PROSITE" id="PS50011">
    <property type="entry name" value="PROTEIN_KINASE_DOM"/>
    <property type="match status" value="1"/>
</dbReference>
<keyword evidence="1 7" id="KW-0723">Serine/threonine-protein kinase</keyword>
<dbReference type="SMART" id="SM00220">
    <property type="entry name" value="S_TKc"/>
    <property type="match status" value="1"/>
</dbReference>
<comment type="similarity">
    <text evidence="7">Belongs to the protein kinase superfamily.</text>
</comment>
<comment type="caution">
    <text evidence="9">The sequence shown here is derived from an EMBL/GenBank/DDBJ whole genome shotgun (WGS) entry which is preliminary data.</text>
</comment>
<dbReference type="PANTHER" id="PTHR24346:SF82">
    <property type="entry name" value="KP78A-RELATED"/>
    <property type="match status" value="1"/>
</dbReference>
<protein>
    <recommendedName>
        <fullName evidence="8">Protein kinase domain-containing protein</fullName>
    </recommendedName>
</protein>
<evidence type="ECO:0000259" key="8">
    <source>
        <dbReference type="PROSITE" id="PS50011"/>
    </source>
</evidence>
<evidence type="ECO:0000256" key="2">
    <source>
        <dbReference type="ARBA" id="ARBA00022679"/>
    </source>
</evidence>
<dbReference type="AlphaFoldDB" id="A0A8S1MHR1"/>
<evidence type="ECO:0000256" key="7">
    <source>
        <dbReference type="RuleBase" id="RU000304"/>
    </source>
</evidence>
<organism evidence="9 10">
    <name type="scientific">Paramecium sonneborni</name>
    <dbReference type="NCBI Taxonomy" id="65129"/>
    <lineage>
        <taxon>Eukaryota</taxon>
        <taxon>Sar</taxon>
        <taxon>Alveolata</taxon>
        <taxon>Ciliophora</taxon>
        <taxon>Intramacronucleata</taxon>
        <taxon>Oligohymenophorea</taxon>
        <taxon>Peniculida</taxon>
        <taxon>Parameciidae</taxon>
        <taxon>Paramecium</taxon>
    </lineage>
</organism>
<dbReference type="Pfam" id="PF00069">
    <property type="entry name" value="Pkinase"/>
    <property type="match status" value="1"/>
</dbReference>
<keyword evidence="4" id="KW-0418">Kinase</keyword>
<keyword evidence="5 6" id="KW-0067">ATP-binding</keyword>
<dbReference type="EMBL" id="CAJJDN010000034">
    <property type="protein sequence ID" value="CAD8076216.1"/>
    <property type="molecule type" value="Genomic_DNA"/>
</dbReference>
<dbReference type="OrthoDB" id="449424at2759"/>
<sequence length="417" mass="47945">MKGGGFKVRPTTRCNSAIRRPTQELAILDLYQQTNINPIPQLILTPTQRNLRPRPKTGMKITDQYYTVLTHENKPDHNFRHKTAQGSYRTTKLSTKNQLETLEDGLLKKTSITQLDTDIPQQCETKFKTQTLDGFKILRSSSQQQVNTNAVLNQKISNLDRYLILSILGQGSYATVKLARDKITEKLMAIKIYSKAKLCNQQRKQQLKREIHILKLLDHPNIIKYLNTIETQMDINLIVEYGGSKSLRSYLKLFPNRKLDEDDAKQIFRQIVKAVDYCHSLNIVHRDIKLENILLKDNNEIKLIDFGFSILVNRECKLGVFCGTPSYMAPELVSKQEYFGKPVDVWALGVLLYVLLTGNFPFKGSNDSDLYGQIKKGVYTKVNASLQCQKLISQMLTIRASERITTLRILQDRWFNS</sequence>
<dbReference type="GO" id="GO:0005524">
    <property type="term" value="F:ATP binding"/>
    <property type="evidence" value="ECO:0007669"/>
    <property type="project" value="UniProtKB-UniRule"/>
</dbReference>
<dbReference type="PROSITE" id="PS00107">
    <property type="entry name" value="PROTEIN_KINASE_ATP"/>
    <property type="match status" value="1"/>
</dbReference>
<feature type="domain" description="Protein kinase" evidence="8">
    <location>
        <begin position="162"/>
        <end position="415"/>
    </location>
</feature>
<evidence type="ECO:0000313" key="9">
    <source>
        <dbReference type="EMBL" id="CAD8076216.1"/>
    </source>
</evidence>
<dbReference type="InterPro" id="IPR000719">
    <property type="entry name" value="Prot_kinase_dom"/>
</dbReference>
<keyword evidence="3 6" id="KW-0547">Nucleotide-binding</keyword>
<evidence type="ECO:0000313" key="10">
    <source>
        <dbReference type="Proteomes" id="UP000692954"/>
    </source>
</evidence>
<dbReference type="InterPro" id="IPR008271">
    <property type="entry name" value="Ser/Thr_kinase_AS"/>
</dbReference>
<dbReference type="PROSITE" id="PS00108">
    <property type="entry name" value="PROTEIN_KINASE_ST"/>
    <property type="match status" value="1"/>
</dbReference>
<gene>
    <name evidence="9" type="ORF">PSON_ATCC_30995.1.T0340259</name>
</gene>
<evidence type="ECO:0000256" key="4">
    <source>
        <dbReference type="ARBA" id="ARBA00022777"/>
    </source>
</evidence>
<dbReference type="PANTHER" id="PTHR24346">
    <property type="entry name" value="MAP/MICROTUBULE AFFINITY-REGULATING KINASE"/>
    <property type="match status" value="1"/>
</dbReference>
<keyword evidence="2" id="KW-0808">Transferase</keyword>
<accession>A0A8S1MHR1</accession>
<dbReference type="GO" id="GO:0005737">
    <property type="term" value="C:cytoplasm"/>
    <property type="evidence" value="ECO:0007669"/>
    <property type="project" value="TreeGrafter"/>
</dbReference>
<feature type="binding site" evidence="6">
    <location>
        <position position="191"/>
    </location>
    <ligand>
        <name>ATP</name>
        <dbReference type="ChEBI" id="CHEBI:30616"/>
    </ligand>
</feature>
<evidence type="ECO:0000256" key="1">
    <source>
        <dbReference type="ARBA" id="ARBA00022527"/>
    </source>
</evidence>
<proteinExistence type="inferred from homology"/>
<reference evidence="9" key="1">
    <citation type="submission" date="2021-01" db="EMBL/GenBank/DDBJ databases">
        <authorList>
            <consortium name="Genoscope - CEA"/>
            <person name="William W."/>
        </authorList>
    </citation>
    <scope>NUCLEOTIDE SEQUENCE</scope>
</reference>
<keyword evidence="10" id="KW-1185">Reference proteome</keyword>
<evidence type="ECO:0000256" key="5">
    <source>
        <dbReference type="ARBA" id="ARBA00022840"/>
    </source>
</evidence>
<dbReference type="Proteomes" id="UP000692954">
    <property type="component" value="Unassembled WGS sequence"/>
</dbReference>
<dbReference type="InterPro" id="IPR017441">
    <property type="entry name" value="Protein_kinase_ATP_BS"/>
</dbReference>
<name>A0A8S1MHR1_9CILI</name>